<dbReference type="EMBL" id="CP116341">
    <property type="protein sequence ID" value="WOV83858.1"/>
    <property type="molecule type" value="Genomic_DNA"/>
</dbReference>
<keyword evidence="2" id="KW-1185">Reference proteome</keyword>
<evidence type="ECO:0000313" key="2">
    <source>
        <dbReference type="Proteomes" id="UP001303532"/>
    </source>
</evidence>
<sequence>MNTERVSAICENYNLQPERIEILRSGERLLAKVTAESTYWLKGERADVLYWYLKWN</sequence>
<protein>
    <submittedName>
        <fullName evidence="1">Uncharacterized protein</fullName>
    </submittedName>
</protein>
<name>A0ABZ0KUR3_9BACL</name>
<dbReference type="RefSeq" id="WP_323691545.1">
    <property type="nucleotide sequence ID" value="NZ_CP116341.1"/>
</dbReference>
<gene>
    <name evidence="1" type="ORF">PGH26_13390</name>
</gene>
<dbReference type="Proteomes" id="UP001303532">
    <property type="component" value="Chromosome"/>
</dbReference>
<accession>A0ABZ0KUR3</accession>
<organism evidence="1 2">
    <name type="scientific">Sporosarcina jeotgali</name>
    <dbReference type="NCBI Taxonomy" id="3020056"/>
    <lineage>
        <taxon>Bacteria</taxon>
        <taxon>Bacillati</taxon>
        <taxon>Bacillota</taxon>
        <taxon>Bacilli</taxon>
        <taxon>Bacillales</taxon>
        <taxon>Caryophanaceae</taxon>
        <taxon>Sporosarcina</taxon>
    </lineage>
</organism>
<reference evidence="1 2" key="1">
    <citation type="submission" date="2023-01" db="EMBL/GenBank/DDBJ databases">
        <title>Sporosarcina sp. nov., isolated from Korean tranditional fermented seafood 'Jeotgal'.</title>
        <authorList>
            <person name="Yang A.-I."/>
        </authorList>
    </citation>
    <scope>NUCLEOTIDE SEQUENCE [LARGE SCALE GENOMIC DNA]</scope>
    <source>
        <strain evidence="1 2">B2O-1</strain>
    </source>
</reference>
<evidence type="ECO:0000313" key="1">
    <source>
        <dbReference type="EMBL" id="WOV83858.1"/>
    </source>
</evidence>
<proteinExistence type="predicted"/>